<evidence type="ECO:0000313" key="7">
    <source>
        <dbReference type="Ensembl" id="ENSSSCP00030018979.1"/>
    </source>
</evidence>
<dbReference type="Proteomes" id="UP000694570">
    <property type="component" value="Unplaced"/>
</dbReference>
<protein>
    <recommendedName>
        <fullName evidence="6">Ig-like domain-containing protein</fullName>
    </recommendedName>
</protein>
<evidence type="ECO:0000256" key="3">
    <source>
        <dbReference type="ARBA" id="ARBA00023136"/>
    </source>
</evidence>
<dbReference type="InterPro" id="IPR013783">
    <property type="entry name" value="Ig-like_fold"/>
</dbReference>
<keyword evidence="4" id="KW-0325">Glycoprotein</keyword>
<comment type="subcellular location">
    <subcellularLocation>
        <location evidence="1">Membrane</location>
    </subcellularLocation>
</comment>
<dbReference type="CDD" id="cd16842">
    <property type="entry name" value="Ig_SLAM-like_N"/>
    <property type="match status" value="2"/>
</dbReference>
<dbReference type="AlphaFoldDB" id="A0A8D0WAW5"/>
<evidence type="ECO:0000256" key="2">
    <source>
        <dbReference type="ARBA" id="ARBA00022729"/>
    </source>
</evidence>
<feature type="domain" description="Ig-like" evidence="6">
    <location>
        <begin position="139"/>
        <end position="216"/>
    </location>
</feature>
<dbReference type="SUPFAM" id="SSF48726">
    <property type="entry name" value="Immunoglobulin"/>
    <property type="match status" value="3"/>
</dbReference>
<keyword evidence="2 5" id="KW-0732">Signal</keyword>
<dbReference type="PROSITE" id="PS50835">
    <property type="entry name" value="IG_LIKE"/>
    <property type="match status" value="2"/>
</dbReference>
<dbReference type="Gene3D" id="2.60.40.10">
    <property type="entry name" value="Immunoglobulins"/>
    <property type="match status" value="4"/>
</dbReference>
<dbReference type="InterPro" id="IPR007110">
    <property type="entry name" value="Ig-like_dom"/>
</dbReference>
<evidence type="ECO:0000259" key="6">
    <source>
        <dbReference type="PROSITE" id="PS50835"/>
    </source>
</evidence>
<dbReference type="SMART" id="SM00409">
    <property type="entry name" value="IG"/>
    <property type="match status" value="2"/>
</dbReference>
<dbReference type="InterPro" id="IPR003599">
    <property type="entry name" value="Ig_sub"/>
</dbReference>
<dbReference type="PANTHER" id="PTHR12080:SF87">
    <property type="entry name" value="IG-LIKE DOMAIN-CONTAINING PROTEIN"/>
    <property type="match status" value="1"/>
</dbReference>
<evidence type="ECO:0000313" key="8">
    <source>
        <dbReference type="Proteomes" id="UP000694570"/>
    </source>
</evidence>
<feature type="domain" description="Ig-like" evidence="6">
    <location>
        <begin position="344"/>
        <end position="423"/>
    </location>
</feature>
<organism evidence="7 8">
    <name type="scientific">Sus scrofa</name>
    <name type="common">Pig</name>
    <dbReference type="NCBI Taxonomy" id="9823"/>
    <lineage>
        <taxon>Eukaryota</taxon>
        <taxon>Metazoa</taxon>
        <taxon>Chordata</taxon>
        <taxon>Craniata</taxon>
        <taxon>Vertebrata</taxon>
        <taxon>Euteleostomi</taxon>
        <taxon>Mammalia</taxon>
        <taxon>Eutheria</taxon>
        <taxon>Laurasiatheria</taxon>
        <taxon>Artiodactyla</taxon>
        <taxon>Suina</taxon>
        <taxon>Suidae</taxon>
        <taxon>Sus</taxon>
    </lineage>
</organism>
<dbReference type="PANTHER" id="PTHR12080">
    <property type="entry name" value="SIGNALING LYMPHOCYTIC ACTIVATION MOLECULE"/>
    <property type="match status" value="1"/>
</dbReference>
<dbReference type="GO" id="GO:0016020">
    <property type="term" value="C:membrane"/>
    <property type="evidence" value="ECO:0007669"/>
    <property type="project" value="UniProtKB-SubCell"/>
</dbReference>
<dbReference type="Ensembl" id="ENSSSCT00030041779.1">
    <property type="protein sequence ID" value="ENSSSCP00030018979.1"/>
    <property type="gene ID" value="ENSSSCG00030030102.1"/>
</dbReference>
<feature type="signal peptide" evidence="5">
    <location>
        <begin position="1"/>
        <end position="21"/>
    </location>
</feature>
<accession>A0A8D0WAW5</accession>
<sequence length="453" mass="48985">MGHSLLWFSLLLGLLTGPGVSRVDSAPVVVTGTLGGSVTLPLMLPVGQHVESIFWMCRSVPGTIATVTLEEAGGPDIFYQAETRYWDRLSVVGPGRSLQISHLSWEDAGPYQAHINLRNSHIPHTWEYSLNVYEQLARPRVTMSCRISGNGHCLVILTCVAESRGGTVTYSWTPLGPRTVVSHGGSVLSVSLRPGDGALNFTCMVKNPVSNSSSLPVLVPPSCTGPGILGEDTMGEIVIGTLGKSATLPLEVPVGQEVEKVTWSSPGLVATLQPGRAGKPILVDGTQGPYSRRLSVPQHGYSLQISPLRLQDSGPFRAWITLHNPPINITKDFTLRVYEHLQEPSITASSQIMEDGTCLVTLACSLDQAGEDVQYSWDPRGRRTVVSHGGSTLNISWRSGVSDSYRCTVENPISQSSGSIPIRPLCSASYLPRSWRKEFLLFLVLVALQIEQI</sequence>
<evidence type="ECO:0000256" key="4">
    <source>
        <dbReference type="ARBA" id="ARBA00023180"/>
    </source>
</evidence>
<evidence type="ECO:0000256" key="5">
    <source>
        <dbReference type="SAM" id="SignalP"/>
    </source>
</evidence>
<dbReference type="InterPro" id="IPR036179">
    <property type="entry name" value="Ig-like_dom_sf"/>
</dbReference>
<proteinExistence type="predicted"/>
<dbReference type="InterPro" id="IPR015631">
    <property type="entry name" value="CD2/SLAM_rcpt"/>
</dbReference>
<keyword evidence="3" id="KW-0472">Membrane</keyword>
<feature type="chain" id="PRO_5034814120" description="Ig-like domain-containing protein" evidence="5">
    <location>
        <begin position="22"/>
        <end position="453"/>
    </location>
</feature>
<reference evidence="7" key="1">
    <citation type="submission" date="2025-08" db="UniProtKB">
        <authorList>
            <consortium name="Ensembl"/>
        </authorList>
    </citation>
    <scope>IDENTIFICATION</scope>
</reference>
<name>A0A8D0WAW5_PIG</name>
<evidence type="ECO:0000256" key="1">
    <source>
        <dbReference type="ARBA" id="ARBA00004370"/>
    </source>
</evidence>